<proteinExistence type="predicted"/>
<gene>
    <name evidence="1" type="ORF">M422DRAFT_181234</name>
</gene>
<dbReference type="OrthoDB" id="3211671at2759"/>
<sequence>MGPYRIIKELEPQTTFALDLLAELKSRDVHNAFHASLLRIHVPNDDRKFPGRQLDQVSATSMGANTKEWQVDRIISHSGAGKEAQFQLKWKSGDVT</sequence>
<dbReference type="InterPro" id="IPR016197">
    <property type="entry name" value="Chromo-like_dom_sf"/>
</dbReference>
<accession>A0A0C9VCG3</accession>
<dbReference type="HOGENOM" id="CLU_132807_2_0_1"/>
<protein>
    <recommendedName>
        <fullName evidence="3">Chromo domain-containing protein</fullName>
    </recommendedName>
</protein>
<dbReference type="AlphaFoldDB" id="A0A0C9VCG3"/>
<feature type="non-terminal residue" evidence="1">
    <location>
        <position position="1"/>
    </location>
</feature>
<evidence type="ECO:0000313" key="2">
    <source>
        <dbReference type="Proteomes" id="UP000054279"/>
    </source>
</evidence>
<dbReference type="EMBL" id="KN837193">
    <property type="protein sequence ID" value="KIJ35011.1"/>
    <property type="molecule type" value="Genomic_DNA"/>
</dbReference>
<evidence type="ECO:0000313" key="1">
    <source>
        <dbReference type="EMBL" id="KIJ35011.1"/>
    </source>
</evidence>
<evidence type="ECO:0008006" key="3">
    <source>
        <dbReference type="Google" id="ProtNLM"/>
    </source>
</evidence>
<reference evidence="1 2" key="1">
    <citation type="submission" date="2014-06" db="EMBL/GenBank/DDBJ databases">
        <title>Evolutionary Origins and Diversification of the Mycorrhizal Mutualists.</title>
        <authorList>
            <consortium name="DOE Joint Genome Institute"/>
            <consortium name="Mycorrhizal Genomics Consortium"/>
            <person name="Kohler A."/>
            <person name="Kuo A."/>
            <person name="Nagy L.G."/>
            <person name="Floudas D."/>
            <person name="Copeland A."/>
            <person name="Barry K.W."/>
            <person name="Cichocki N."/>
            <person name="Veneault-Fourrey C."/>
            <person name="LaButti K."/>
            <person name="Lindquist E.A."/>
            <person name="Lipzen A."/>
            <person name="Lundell T."/>
            <person name="Morin E."/>
            <person name="Murat C."/>
            <person name="Riley R."/>
            <person name="Ohm R."/>
            <person name="Sun H."/>
            <person name="Tunlid A."/>
            <person name="Henrissat B."/>
            <person name="Grigoriev I.V."/>
            <person name="Hibbett D.S."/>
            <person name="Martin F."/>
        </authorList>
    </citation>
    <scope>NUCLEOTIDE SEQUENCE [LARGE SCALE GENOMIC DNA]</scope>
    <source>
        <strain evidence="1 2">SS14</strain>
    </source>
</reference>
<dbReference type="SUPFAM" id="SSF54160">
    <property type="entry name" value="Chromo domain-like"/>
    <property type="match status" value="1"/>
</dbReference>
<dbReference type="Proteomes" id="UP000054279">
    <property type="component" value="Unassembled WGS sequence"/>
</dbReference>
<name>A0A0C9VCG3_SPHS4</name>
<keyword evidence="2" id="KW-1185">Reference proteome</keyword>
<organism evidence="1 2">
    <name type="scientific">Sphaerobolus stellatus (strain SS14)</name>
    <dbReference type="NCBI Taxonomy" id="990650"/>
    <lineage>
        <taxon>Eukaryota</taxon>
        <taxon>Fungi</taxon>
        <taxon>Dikarya</taxon>
        <taxon>Basidiomycota</taxon>
        <taxon>Agaricomycotina</taxon>
        <taxon>Agaricomycetes</taxon>
        <taxon>Phallomycetidae</taxon>
        <taxon>Geastrales</taxon>
        <taxon>Sphaerobolaceae</taxon>
        <taxon>Sphaerobolus</taxon>
    </lineage>
</organism>